<dbReference type="Gene3D" id="3.40.50.300">
    <property type="entry name" value="P-loop containing nucleotide triphosphate hydrolases"/>
    <property type="match status" value="2"/>
</dbReference>
<dbReference type="SUPFAM" id="SSF52540">
    <property type="entry name" value="P-loop containing nucleoside triphosphate hydrolases"/>
    <property type="match status" value="1"/>
</dbReference>
<dbReference type="PANTHER" id="PTHR32182:SF22">
    <property type="entry name" value="ATP-DEPENDENT ENDONUCLEASE, OLD FAMILY-RELATED"/>
    <property type="match status" value="1"/>
</dbReference>
<dbReference type="InterPro" id="IPR026866">
    <property type="entry name" value="CR006_AAA"/>
</dbReference>
<organism evidence="2 3">
    <name type="scientific">Vibrio zhugei</name>
    <dbReference type="NCBI Taxonomy" id="2479546"/>
    <lineage>
        <taxon>Bacteria</taxon>
        <taxon>Pseudomonadati</taxon>
        <taxon>Pseudomonadota</taxon>
        <taxon>Gammaproteobacteria</taxon>
        <taxon>Vibrionales</taxon>
        <taxon>Vibrionaceae</taxon>
        <taxon>Vibrio</taxon>
    </lineage>
</organism>
<dbReference type="EMBL" id="JBHRSE010000036">
    <property type="protein sequence ID" value="MFC3023310.1"/>
    <property type="molecule type" value="Genomic_DNA"/>
</dbReference>
<comment type="caution">
    <text evidence="2">The sequence shown here is derived from an EMBL/GenBank/DDBJ whole genome shotgun (WGS) entry which is preliminary data.</text>
</comment>
<evidence type="ECO:0000313" key="3">
    <source>
        <dbReference type="Proteomes" id="UP001595384"/>
    </source>
</evidence>
<proteinExistence type="predicted"/>
<feature type="domain" description="Protein CR006 P-loop" evidence="1">
    <location>
        <begin position="93"/>
        <end position="691"/>
    </location>
</feature>
<keyword evidence="3" id="KW-1185">Reference proteome</keyword>
<dbReference type="Pfam" id="PF13166">
    <property type="entry name" value="AAA_13"/>
    <property type="match status" value="1"/>
</dbReference>
<evidence type="ECO:0000313" key="2">
    <source>
        <dbReference type="EMBL" id="MFC3023310.1"/>
    </source>
</evidence>
<name>A0ABV7CA23_9VIBR</name>
<evidence type="ECO:0000259" key="1">
    <source>
        <dbReference type="Pfam" id="PF13166"/>
    </source>
</evidence>
<reference evidence="3" key="1">
    <citation type="journal article" date="2019" name="Int. J. Syst. Evol. Microbiol.">
        <title>The Global Catalogue of Microorganisms (GCM) 10K type strain sequencing project: providing services to taxonomists for standard genome sequencing and annotation.</title>
        <authorList>
            <consortium name="The Broad Institute Genomics Platform"/>
            <consortium name="The Broad Institute Genome Sequencing Center for Infectious Disease"/>
            <person name="Wu L."/>
            <person name="Ma J."/>
        </authorList>
    </citation>
    <scope>NUCLEOTIDE SEQUENCE [LARGE SCALE GENOMIC DNA]</scope>
    <source>
        <strain evidence="3">KCTC 62784</strain>
    </source>
</reference>
<accession>A0ABV7CA23</accession>
<dbReference type="Proteomes" id="UP001595384">
    <property type="component" value="Unassembled WGS sequence"/>
</dbReference>
<gene>
    <name evidence="2" type="ORF">ACFODT_05675</name>
</gene>
<dbReference type="PANTHER" id="PTHR32182">
    <property type="entry name" value="DNA REPLICATION AND REPAIR PROTEIN RECF"/>
    <property type="match status" value="1"/>
</dbReference>
<dbReference type="InterPro" id="IPR027417">
    <property type="entry name" value="P-loop_NTPase"/>
</dbReference>
<protein>
    <submittedName>
        <fullName evidence="2">AAA family ATPase</fullName>
    </submittedName>
</protein>
<sequence length="853" mass="94848">MSKIIDQLSKWFSERPQRLQVAATRLLQQSELTDKDVSELVTLCQQEADGKLPQTICSFPATAFSQGVTGSLRLCSISEVEGVNALAPKKPLEFGKGNITVVYGNNGSGKSGYVRLLKHVCGARETGILHRNVYKPGAIEQKACISFEQDSVLKTHTWSGQGTCDDLNSVDIFDTSFGKVFVSSEDEVSYEPPVLSFFSSLILTCEKVASVLDSEANRHQSKKPNIPTDNKVTTGGIWYGAINAKTSIQDIDRHCVFGSADETEMQTLQQRLAEQDPAEKAKQLRKQKQHIDTLVQDAQKYLKQLSGENCQLIIAAKKKSILKKAAADTAAEKVFSGSELEGIGSDIWKELWEAARNYSVSAAYKEAEYPNITDGSRCVLCHQTLTQEAKDRLVSFENFVKGEIQKAAFDAAKEYETASQTIEALPTSEALKTRIDAAGIPQDEVAIQVTDFFAQLQARKDLLLEIGTEEAIPYPLLSPKWLEEANAQSKSIGELAAKYDEDAKSDNREDIKKKLNNLQARKWLSEHRTAIDEEVSRLKLLNQIQEAKKSTNTKALSQKKGDLAEALITDAFLQRFNAELKALGASQVKVELVKSKVSKGRVLHKLQLRGASQNGLADVLSEGENRIVSIAAFLADVTSKSNQAPFIFDDPISSLDQSYEEAVVQRLIELSQDKQVIVFTHRLSLLGTVRHFAEKKIIKYDVVSIRSADWGTGEPAPIPLSQSDIKTTLNTLMNQRYQDAKKASENGEFEYAEILLKSICSDFRTLVERSIENDLMCGVVQRFQRPVHTLKLKELAKLKDADCNFLDSLMTKYSGFEHSQPTESPVELPKPDDLLADMTSLKNWREEYVKRSA</sequence>
<dbReference type="RefSeq" id="WP_123015603.1">
    <property type="nucleotide sequence ID" value="NZ_AP024911.1"/>
</dbReference>